<dbReference type="SUPFAM" id="SSF49329">
    <property type="entry name" value="Cu,Zn superoxide dismutase-like"/>
    <property type="match status" value="1"/>
</dbReference>
<dbReference type="InterPro" id="IPR036423">
    <property type="entry name" value="SOD-like_Cu/Zn_dom_sf"/>
</dbReference>
<dbReference type="GO" id="GO:0005507">
    <property type="term" value="F:copper ion binding"/>
    <property type="evidence" value="ECO:0007669"/>
    <property type="project" value="InterPro"/>
</dbReference>
<dbReference type="InterPro" id="IPR024134">
    <property type="entry name" value="SOD_Cu/Zn_/chaperone"/>
</dbReference>
<dbReference type="InterPro" id="IPR001424">
    <property type="entry name" value="SOD_Cu_Zn_dom"/>
</dbReference>
<evidence type="ECO:0000259" key="3">
    <source>
        <dbReference type="Pfam" id="PF00080"/>
    </source>
</evidence>
<feature type="chain" id="PRO_5008910462" evidence="2">
    <location>
        <begin position="23"/>
        <end position="173"/>
    </location>
</feature>
<dbReference type="InParanoid" id="A0A1D2VHF8"/>
<dbReference type="STRING" id="1344418.A0A1D2VHF8"/>
<dbReference type="Pfam" id="PF00080">
    <property type="entry name" value="Sod_Cu"/>
    <property type="match status" value="1"/>
</dbReference>
<evidence type="ECO:0000313" key="5">
    <source>
        <dbReference type="Proteomes" id="UP000095038"/>
    </source>
</evidence>
<dbReference type="Gene3D" id="2.60.40.200">
    <property type="entry name" value="Superoxide dismutase, copper/zinc binding domain"/>
    <property type="match status" value="1"/>
</dbReference>
<keyword evidence="5" id="KW-1185">Reference proteome</keyword>
<keyword evidence="2" id="KW-0732">Signal</keyword>
<evidence type="ECO:0000313" key="4">
    <source>
        <dbReference type="EMBL" id="ODV61029.1"/>
    </source>
</evidence>
<dbReference type="EMBL" id="KV454480">
    <property type="protein sequence ID" value="ODV61029.1"/>
    <property type="molecule type" value="Genomic_DNA"/>
</dbReference>
<keyword evidence="1" id="KW-1015">Disulfide bond</keyword>
<feature type="signal peptide" evidence="2">
    <location>
        <begin position="1"/>
        <end position="22"/>
    </location>
</feature>
<evidence type="ECO:0000256" key="2">
    <source>
        <dbReference type="SAM" id="SignalP"/>
    </source>
</evidence>
<dbReference type="OrthoDB" id="159229at2759"/>
<feature type="non-terminal residue" evidence="4">
    <location>
        <position position="173"/>
    </location>
</feature>
<name>A0A1D2VHF8_9ASCO</name>
<organism evidence="4 5">
    <name type="scientific">Ascoidea rubescens DSM 1968</name>
    <dbReference type="NCBI Taxonomy" id="1344418"/>
    <lineage>
        <taxon>Eukaryota</taxon>
        <taxon>Fungi</taxon>
        <taxon>Dikarya</taxon>
        <taxon>Ascomycota</taxon>
        <taxon>Saccharomycotina</taxon>
        <taxon>Saccharomycetes</taxon>
        <taxon>Ascoideaceae</taxon>
        <taxon>Ascoidea</taxon>
    </lineage>
</organism>
<gene>
    <name evidence="4" type="ORF">ASCRUDRAFT_25994</name>
</gene>
<sequence>MLLNKTTLFSLATCLVSIYAESAPEYHNNPRVVAQAGFPSYGKNKKFQGFVKFFSTDGKVKVHVDVTKLPKRRGPFYYHIHDKPIPESGDCEAAGTHFNPYKASPDCAAFPTDDLCQVGDLSGKHGWIDTTCFEQSYIDPYLSLDAKDPGYFVGKSVVFHYKKKLKKFACANI</sequence>
<dbReference type="PANTHER" id="PTHR10003">
    <property type="entry name" value="SUPEROXIDE DISMUTASE CU-ZN -RELATED"/>
    <property type="match status" value="1"/>
</dbReference>
<protein>
    <submittedName>
        <fullName evidence="4">Cu,Zn superoxide dismutase-like protein</fullName>
    </submittedName>
</protein>
<reference evidence="5" key="1">
    <citation type="submission" date="2016-05" db="EMBL/GenBank/DDBJ databases">
        <title>Comparative genomics of biotechnologically important yeasts.</title>
        <authorList>
            <consortium name="DOE Joint Genome Institute"/>
            <person name="Riley R."/>
            <person name="Haridas S."/>
            <person name="Wolfe K.H."/>
            <person name="Lopes M.R."/>
            <person name="Hittinger C.T."/>
            <person name="Goker M."/>
            <person name="Salamov A."/>
            <person name="Wisecaver J."/>
            <person name="Long T.M."/>
            <person name="Aerts A.L."/>
            <person name="Barry K."/>
            <person name="Choi C."/>
            <person name="Clum A."/>
            <person name="Coughlan A.Y."/>
            <person name="Deshpande S."/>
            <person name="Douglass A.P."/>
            <person name="Hanson S.J."/>
            <person name="Klenk H.-P."/>
            <person name="Labutti K."/>
            <person name="Lapidus A."/>
            <person name="Lindquist E."/>
            <person name="Lipzen A."/>
            <person name="Meier-Kolthoff J.P."/>
            <person name="Ohm R.A."/>
            <person name="Otillar R.P."/>
            <person name="Pangilinan J."/>
            <person name="Peng Y."/>
            <person name="Rokas A."/>
            <person name="Rosa C.A."/>
            <person name="Scheuner C."/>
            <person name="Sibirny A.A."/>
            <person name="Slot J.C."/>
            <person name="Stielow J.B."/>
            <person name="Sun H."/>
            <person name="Kurtzman C.P."/>
            <person name="Blackwell M."/>
            <person name="Grigoriev I.V."/>
            <person name="Jeffries T.W."/>
        </authorList>
    </citation>
    <scope>NUCLEOTIDE SEQUENCE [LARGE SCALE GENOMIC DNA]</scope>
    <source>
        <strain evidence="5">DSM 1968</strain>
    </source>
</reference>
<dbReference type="RefSeq" id="XP_020047336.1">
    <property type="nucleotide sequence ID" value="XM_020189922.1"/>
</dbReference>
<dbReference type="GeneID" id="30963558"/>
<accession>A0A1D2VHF8</accession>
<dbReference type="Proteomes" id="UP000095038">
    <property type="component" value="Unassembled WGS sequence"/>
</dbReference>
<evidence type="ECO:0000256" key="1">
    <source>
        <dbReference type="ARBA" id="ARBA00023157"/>
    </source>
</evidence>
<proteinExistence type="predicted"/>
<dbReference type="GO" id="GO:0006801">
    <property type="term" value="P:superoxide metabolic process"/>
    <property type="evidence" value="ECO:0007669"/>
    <property type="project" value="InterPro"/>
</dbReference>
<feature type="domain" description="Superoxide dismutase copper/zinc binding" evidence="3">
    <location>
        <begin position="48"/>
        <end position="163"/>
    </location>
</feature>
<dbReference type="AlphaFoldDB" id="A0A1D2VHF8"/>